<evidence type="ECO:0000256" key="7">
    <source>
        <dbReference type="ARBA" id="ARBA00023114"/>
    </source>
</evidence>
<keyword evidence="6 10" id="KW-0406">Ion transport</keyword>
<keyword evidence="4 10" id="KW-0812">Transmembrane</keyword>
<evidence type="ECO:0000313" key="11">
    <source>
        <dbReference type="EMBL" id="CEG07763.1"/>
    </source>
</evidence>
<keyword evidence="7 10" id="KW-0626">Porin</keyword>
<dbReference type="SUPFAM" id="SSF56935">
    <property type="entry name" value="Porins"/>
    <property type="match status" value="1"/>
</dbReference>
<keyword evidence="9 10" id="KW-0998">Cell outer membrane</keyword>
<dbReference type="Proteomes" id="UP000035762">
    <property type="component" value="Unassembled WGS sequence"/>
</dbReference>
<keyword evidence="2 10" id="KW-0813">Transport</keyword>
<dbReference type="STRING" id="1035.BN961_01166"/>
<feature type="signal peptide" evidence="10">
    <location>
        <begin position="1"/>
        <end position="23"/>
    </location>
</feature>
<comment type="similarity">
    <text evidence="1 10">Belongs to the alphaproteobacteria porin family.</text>
</comment>
<comment type="subcellular location">
    <subcellularLocation>
        <location evidence="10">Cell outer membrane</location>
        <topology evidence="10">Multi-pass membrane protein</topology>
    </subcellularLocation>
</comment>
<evidence type="ECO:0000256" key="8">
    <source>
        <dbReference type="ARBA" id="ARBA00023136"/>
    </source>
</evidence>
<organism evidence="11 12">
    <name type="scientific">Afipia felis</name>
    <name type="common">Cat scratch disease bacillus</name>
    <dbReference type="NCBI Taxonomy" id="1035"/>
    <lineage>
        <taxon>Bacteria</taxon>
        <taxon>Pseudomonadati</taxon>
        <taxon>Pseudomonadota</taxon>
        <taxon>Alphaproteobacteria</taxon>
        <taxon>Hyphomicrobiales</taxon>
        <taxon>Nitrobacteraceae</taxon>
        <taxon>Afipia</taxon>
    </lineage>
</organism>
<evidence type="ECO:0000256" key="10">
    <source>
        <dbReference type="RuleBase" id="RU364005"/>
    </source>
</evidence>
<dbReference type="GO" id="GO:0009279">
    <property type="term" value="C:cell outer membrane"/>
    <property type="evidence" value="ECO:0007669"/>
    <property type="project" value="UniProtKB-SubCell"/>
</dbReference>
<dbReference type="OrthoDB" id="7801681at2"/>
<evidence type="ECO:0000256" key="3">
    <source>
        <dbReference type="ARBA" id="ARBA00022452"/>
    </source>
</evidence>
<dbReference type="GO" id="GO:0015288">
    <property type="term" value="F:porin activity"/>
    <property type="evidence" value="ECO:0007669"/>
    <property type="project" value="UniProtKB-KW"/>
</dbReference>
<dbReference type="GO" id="GO:0046930">
    <property type="term" value="C:pore complex"/>
    <property type="evidence" value="ECO:0007669"/>
    <property type="project" value="UniProtKB-KW"/>
</dbReference>
<sequence>MCKIKSLVLGSAAAIVAIGGAQAADLPVKAKAVEYVKVCSLYGAGFYYIPGTDTCIRIGGYLRAEVTFGGAPSDATYLNGDGGLGLRTAGEYQSRARIMMYVDTRTATEYGVVRTFGAFGPQFTFGATNAGTDVPANGGMRVEAAFIQFAGFTFGRSASAYALPWNGSPGNINSTLMGGPNYDAGVNNIQYTWQFGNGVSASVGIDTQEAANRVGVLSTSLSNASILGAYTNHYAAPTAPDVVGNIRLDQAWGLLQFSAAAHEVTGDYYTASALAGHPSDKWGFAVTGALQLKNLPTGPGDDIKISGTYTEGALRYVLGQSGATPTNFQVLNGGGFTFAGVPIADGVYGGLGTSIELTKAYGFNGAFNHNWNQNWSSSVFGSWTHVDYNGVASTAICAGTYGARTVAGTCNPDFNVSQLGLSTTWKPVKNLAFIAEASWVHIDQNNTGASTLTGTSAASGRVVNWGDTNSYSGILRVQRNF</sequence>
<dbReference type="EMBL" id="CCAZ020000001">
    <property type="protein sequence ID" value="CEG07763.1"/>
    <property type="molecule type" value="Genomic_DNA"/>
</dbReference>
<gene>
    <name evidence="11" type="primary">omp2b</name>
    <name evidence="11" type="ORF">BN961_01166</name>
</gene>
<evidence type="ECO:0000256" key="4">
    <source>
        <dbReference type="ARBA" id="ARBA00022692"/>
    </source>
</evidence>
<feature type="chain" id="PRO_5009360088" description="Porin" evidence="10">
    <location>
        <begin position="24"/>
        <end position="481"/>
    </location>
</feature>
<protein>
    <recommendedName>
        <fullName evidence="10">Porin</fullName>
    </recommendedName>
</protein>
<dbReference type="RefSeq" id="WP_048755905.1">
    <property type="nucleotide sequence ID" value="NZ_CCAZ020000001.1"/>
</dbReference>
<keyword evidence="12" id="KW-1185">Reference proteome</keyword>
<comment type="function">
    <text evidence="10">Forms passive diffusion pores that allow small molecular weight hydrophilic materials across the outer membrane.</text>
</comment>
<keyword evidence="3 10" id="KW-1134">Transmembrane beta strand</keyword>
<comment type="caution">
    <text evidence="11">The sequence shown here is derived from an EMBL/GenBank/DDBJ whole genome shotgun (WGS) entry which is preliminary data.</text>
</comment>
<name>A0A090N705_AFIFE</name>
<keyword evidence="8 10" id="KW-0472">Membrane</keyword>
<accession>A0A090N705</accession>
<reference evidence="11 12" key="1">
    <citation type="journal article" date="2014" name="Genome Announc.">
        <title>Genome Sequence of Afipia felis Strain 76713, Isolated in Hospital Water Using an Amoeba Co-Culture Procedure.</title>
        <authorList>
            <person name="Benamar S."/>
            <person name="La Scola B."/>
            <person name="Croce O."/>
        </authorList>
    </citation>
    <scope>NUCLEOTIDE SEQUENCE [LARGE SCALE GENOMIC DNA]</scope>
    <source>
        <strain evidence="11 12">76713</strain>
    </source>
</reference>
<dbReference type="InterPro" id="IPR003684">
    <property type="entry name" value="Porin_alphabac"/>
</dbReference>
<evidence type="ECO:0000313" key="12">
    <source>
        <dbReference type="Proteomes" id="UP000035762"/>
    </source>
</evidence>
<evidence type="ECO:0000256" key="6">
    <source>
        <dbReference type="ARBA" id="ARBA00023065"/>
    </source>
</evidence>
<dbReference type="AlphaFoldDB" id="A0A090N705"/>
<proteinExistence type="inferred from homology"/>
<evidence type="ECO:0000256" key="1">
    <source>
        <dbReference type="ARBA" id="ARBA00009521"/>
    </source>
</evidence>
<evidence type="ECO:0000256" key="5">
    <source>
        <dbReference type="ARBA" id="ARBA00022729"/>
    </source>
</evidence>
<comment type="domain">
    <text evidence="10">Consists of 16-stranded beta-barrel sheets, with large surface-exposed loops, that form a transmembrane pore at the center of each barrel. The pore is partially ocluded by a peptide loop that folds into the pore lumen.</text>
</comment>
<dbReference type="GO" id="GO:0006811">
    <property type="term" value="P:monoatomic ion transport"/>
    <property type="evidence" value="ECO:0007669"/>
    <property type="project" value="UniProtKB-KW"/>
</dbReference>
<dbReference type="Pfam" id="PF02530">
    <property type="entry name" value="Porin_2"/>
    <property type="match status" value="1"/>
</dbReference>
<evidence type="ECO:0000256" key="9">
    <source>
        <dbReference type="ARBA" id="ARBA00023237"/>
    </source>
</evidence>
<evidence type="ECO:0000256" key="2">
    <source>
        <dbReference type="ARBA" id="ARBA00022448"/>
    </source>
</evidence>
<keyword evidence="5 10" id="KW-0732">Signal</keyword>